<sequence>MSEAKKQKTLDFWVNPSSHSRTNLNHSPDERVDKPSTSSSCDVEIPVFDKTDWSKTASGSNDLPTENECTWNWCDVLALNAPHHEIQVAPQIYQNRSFNFQLKWYNLYSWMHYDDTIKRIFCFYCLKANAKGIFSTSAKQEGVFTVTGFCNWKNGSSALKKHDESGLTKEAIIKLACFDSSPILNQLHTSVNKTQNQAKTSLKAIFTTIMFLAKQGLPLRGSDKDSGNFISLLKLRASDISELQSWLQRPRSFTSGEIQNEILEIIAHSILRKIRGFIQDAKLYSIVVDETSDCSVKEQVSLSVRIASNNLEVEEYFLGHYATESTTGECLTKVILDSLQRFGLSLENLRGQCFDGAANMSGCFRGVQARIKSLQPKALYVHCFNHGLNLALQDTITKTPFFP</sequence>
<name>A0A1D2M4A2_ORCCI</name>
<dbReference type="OMA" id="HYATEST"/>
<dbReference type="SMART" id="SM00597">
    <property type="entry name" value="ZnF_TTF"/>
    <property type="match status" value="1"/>
</dbReference>
<keyword evidence="4" id="KW-1185">Reference proteome</keyword>
<comment type="caution">
    <text evidence="3">The sequence shown here is derived from an EMBL/GenBank/DDBJ whole genome shotgun (WGS) entry which is preliminary data.</text>
</comment>
<dbReference type="OrthoDB" id="6628438at2759"/>
<dbReference type="STRING" id="48709.A0A1D2M4A2"/>
<evidence type="ECO:0000313" key="3">
    <source>
        <dbReference type="EMBL" id="ODM87805.1"/>
    </source>
</evidence>
<dbReference type="InterPro" id="IPR006580">
    <property type="entry name" value="Znf_TTF"/>
</dbReference>
<dbReference type="AlphaFoldDB" id="A0A1D2M4A2"/>
<reference evidence="3 4" key="1">
    <citation type="journal article" date="2016" name="Genome Biol. Evol.">
        <title>Gene Family Evolution Reflects Adaptation to Soil Environmental Stressors in the Genome of the Collembolan Orchesella cincta.</title>
        <authorList>
            <person name="Faddeeva-Vakhrusheva A."/>
            <person name="Derks M.F."/>
            <person name="Anvar S.Y."/>
            <person name="Agamennone V."/>
            <person name="Suring W."/>
            <person name="Smit S."/>
            <person name="van Straalen N.M."/>
            <person name="Roelofs D."/>
        </authorList>
    </citation>
    <scope>NUCLEOTIDE SEQUENCE [LARGE SCALE GENOMIC DNA]</scope>
    <source>
        <tissue evidence="3">Mixed pool</tissue>
    </source>
</reference>
<dbReference type="EMBL" id="LJIJ01004658">
    <property type="protein sequence ID" value="ODM87805.1"/>
    <property type="molecule type" value="Genomic_DNA"/>
</dbReference>
<dbReference type="Pfam" id="PF14291">
    <property type="entry name" value="DUF4371"/>
    <property type="match status" value="1"/>
</dbReference>
<gene>
    <name evidence="3" type="ORF">Ocin01_18878</name>
</gene>
<dbReference type="Proteomes" id="UP000094527">
    <property type="component" value="Unassembled WGS sequence"/>
</dbReference>
<dbReference type="InterPro" id="IPR012337">
    <property type="entry name" value="RNaseH-like_sf"/>
</dbReference>
<dbReference type="PANTHER" id="PTHR45749:SF21">
    <property type="entry name" value="DUF4371 DOMAIN-CONTAINING PROTEIN"/>
    <property type="match status" value="1"/>
</dbReference>
<feature type="region of interest" description="Disordered" evidence="1">
    <location>
        <begin position="1"/>
        <end position="41"/>
    </location>
</feature>
<evidence type="ECO:0000256" key="1">
    <source>
        <dbReference type="SAM" id="MobiDB-lite"/>
    </source>
</evidence>
<evidence type="ECO:0000259" key="2">
    <source>
        <dbReference type="SMART" id="SM00597"/>
    </source>
</evidence>
<dbReference type="PANTHER" id="PTHR45749">
    <property type="match status" value="1"/>
</dbReference>
<evidence type="ECO:0000313" key="4">
    <source>
        <dbReference type="Proteomes" id="UP000094527"/>
    </source>
</evidence>
<protein>
    <submittedName>
        <fullName evidence="3">Zinc finger MYM-type protein 1</fullName>
    </submittedName>
</protein>
<proteinExistence type="predicted"/>
<accession>A0A1D2M4A2</accession>
<feature type="compositionally biased region" description="Polar residues" evidence="1">
    <location>
        <begin position="15"/>
        <end position="26"/>
    </location>
</feature>
<dbReference type="InterPro" id="IPR025398">
    <property type="entry name" value="DUF4371"/>
</dbReference>
<dbReference type="SUPFAM" id="SSF53098">
    <property type="entry name" value="Ribonuclease H-like"/>
    <property type="match status" value="1"/>
</dbReference>
<feature type="domain" description="TTF-type" evidence="2">
    <location>
        <begin position="96"/>
        <end position="196"/>
    </location>
</feature>
<organism evidence="3 4">
    <name type="scientific">Orchesella cincta</name>
    <name type="common">Springtail</name>
    <name type="synonym">Podura cincta</name>
    <dbReference type="NCBI Taxonomy" id="48709"/>
    <lineage>
        <taxon>Eukaryota</taxon>
        <taxon>Metazoa</taxon>
        <taxon>Ecdysozoa</taxon>
        <taxon>Arthropoda</taxon>
        <taxon>Hexapoda</taxon>
        <taxon>Collembola</taxon>
        <taxon>Entomobryomorpha</taxon>
        <taxon>Entomobryoidea</taxon>
        <taxon>Orchesellidae</taxon>
        <taxon>Orchesellinae</taxon>
        <taxon>Orchesella</taxon>
    </lineage>
</organism>